<gene>
    <name evidence="2" type="ORF">BURPS1710A_2317</name>
</gene>
<dbReference type="HOGENOM" id="CLU_1683310_0_0_4"/>
<proteinExistence type="predicted"/>
<evidence type="ECO:0000313" key="2">
    <source>
        <dbReference type="EMBL" id="EET06810.1"/>
    </source>
</evidence>
<name>A0A0E1W0R1_BURPE</name>
<feature type="compositionally biased region" description="Basic and acidic residues" evidence="1">
    <location>
        <begin position="34"/>
        <end position="46"/>
    </location>
</feature>
<sequence>MRCEQQRDDPDDDAVGYARRTRADDGAESAAGDATRKQAECADDARATPGKGTHNEHDGAKPGGDSPHSGLAVRVSPFGTCPFGMRRCEYTRLSGARSDHVYSDSMRFQRRISRYRCRPLRTARIASRVRTANARATGPDAKTPAGAGVIVQSNWG</sequence>
<evidence type="ECO:0000256" key="1">
    <source>
        <dbReference type="SAM" id="MobiDB-lite"/>
    </source>
</evidence>
<dbReference type="EMBL" id="CM000832">
    <property type="protein sequence ID" value="EET06810.1"/>
    <property type="molecule type" value="Genomic_DNA"/>
</dbReference>
<dbReference type="AlphaFoldDB" id="A0A0E1W0R1"/>
<feature type="region of interest" description="Disordered" evidence="1">
    <location>
        <begin position="1"/>
        <end position="72"/>
    </location>
</feature>
<reference evidence="2" key="1">
    <citation type="submission" date="2009-05" db="EMBL/GenBank/DDBJ databases">
        <authorList>
            <person name="Harkins D.M."/>
            <person name="DeShazer D."/>
            <person name="Woods D.E."/>
            <person name="Brinkac L.M."/>
            <person name="Brown K.A."/>
            <person name="Hung G.C."/>
            <person name="Tuanyok A."/>
            <person name="Zhang B."/>
            <person name="Nierman W.C."/>
        </authorList>
    </citation>
    <scope>NUCLEOTIDE SEQUENCE [LARGE SCALE GENOMIC DNA]</scope>
    <source>
        <strain evidence="2">1710a</strain>
    </source>
</reference>
<dbReference type="Proteomes" id="UP000001812">
    <property type="component" value="Chromosome I"/>
</dbReference>
<accession>A0A0E1W0R1</accession>
<protein>
    <submittedName>
        <fullName evidence="2">Uncharacterized protein</fullName>
    </submittedName>
</protein>
<organism evidence="2">
    <name type="scientific">Burkholderia pseudomallei 1710a</name>
    <dbReference type="NCBI Taxonomy" id="320371"/>
    <lineage>
        <taxon>Bacteria</taxon>
        <taxon>Pseudomonadati</taxon>
        <taxon>Pseudomonadota</taxon>
        <taxon>Betaproteobacteria</taxon>
        <taxon>Burkholderiales</taxon>
        <taxon>Burkholderiaceae</taxon>
        <taxon>Burkholderia</taxon>
        <taxon>pseudomallei group</taxon>
    </lineage>
</organism>